<dbReference type="Pfam" id="PF02627">
    <property type="entry name" value="CMD"/>
    <property type="match status" value="1"/>
</dbReference>
<sequence length="179" mass="19548">MNAFTLYTPETAEGDAKAVLTGVKAKYGFVPNLFGYMAEAPYTIDAYAYLTDLLDKTDLSAPQQQVALLAVSVYNQCDFCTVAHGAFAKMHKAKAQTITAITEGATIEDAKDRALVDLVKAIVDQRGWLKDEQLSAFYAAGFSKRNVYDLILIVTIKTLSNYANHLAKPEANPELVAML</sequence>
<feature type="domain" description="Carboxymuconolactone decarboxylase-like" evidence="1">
    <location>
        <begin position="49"/>
        <end position="113"/>
    </location>
</feature>
<protein>
    <submittedName>
        <fullName evidence="2">Carboxymuconolactone decarboxylase family protein</fullName>
    </submittedName>
</protein>
<dbReference type="NCBIfam" id="TIGR00778">
    <property type="entry name" value="ahpD_dom"/>
    <property type="match status" value="1"/>
</dbReference>
<dbReference type="InterPro" id="IPR003779">
    <property type="entry name" value="CMD-like"/>
</dbReference>
<organism evidence="2 3">
    <name type="scientific">Simiduia curdlanivorans</name>
    <dbReference type="NCBI Taxonomy" id="1492769"/>
    <lineage>
        <taxon>Bacteria</taxon>
        <taxon>Pseudomonadati</taxon>
        <taxon>Pseudomonadota</taxon>
        <taxon>Gammaproteobacteria</taxon>
        <taxon>Cellvibrionales</taxon>
        <taxon>Cellvibrionaceae</taxon>
        <taxon>Simiduia</taxon>
    </lineage>
</organism>
<dbReference type="RefSeq" id="WP_290260337.1">
    <property type="nucleotide sequence ID" value="NZ_JAUFQG010000004.1"/>
</dbReference>
<evidence type="ECO:0000313" key="2">
    <source>
        <dbReference type="EMBL" id="MFC4361065.1"/>
    </source>
</evidence>
<proteinExistence type="predicted"/>
<gene>
    <name evidence="2" type="ORF">ACFOX3_02065</name>
</gene>
<dbReference type="InterPro" id="IPR004675">
    <property type="entry name" value="AhpD_core"/>
</dbReference>
<reference evidence="3" key="1">
    <citation type="journal article" date="2019" name="Int. J. Syst. Evol. Microbiol.">
        <title>The Global Catalogue of Microorganisms (GCM) 10K type strain sequencing project: providing services to taxonomists for standard genome sequencing and annotation.</title>
        <authorList>
            <consortium name="The Broad Institute Genomics Platform"/>
            <consortium name="The Broad Institute Genome Sequencing Center for Infectious Disease"/>
            <person name="Wu L."/>
            <person name="Ma J."/>
        </authorList>
    </citation>
    <scope>NUCLEOTIDE SEQUENCE [LARGE SCALE GENOMIC DNA]</scope>
    <source>
        <strain evidence="3">CECT 8570</strain>
    </source>
</reference>
<evidence type="ECO:0000313" key="3">
    <source>
        <dbReference type="Proteomes" id="UP001595840"/>
    </source>
</evidence>
<dbReference type="EMBL" id="JBHSCX010000003">
    <property type="protein sequence ID" value="MFC4361065.1"/>
    <property type="molecule type" value="Genomic_DNA"/>
</dbReference>
<name>A0ABV8V1F9_9GAMM</name>
<comment type="caution">
    <text evidence="2">The sequence shown here is derived from an EMBL/GenBank/DDBJ whole genome shotgun (WGS) entry which is preliminary data.</text>
</comment>
<keyword evidence="3" id="KW-1185">Reference proteome</keyword>
<dbReference type="Gene3D" id="1.20.1290.10">
    <property type="entry name" value="AhpD-like"/>
    <property type="match status" value="1"/>
</dbReference>
<dbReference type="Proteomes" id="UP001595840">
    <property type="component" value="Unassembled WGS sequence"/>
</dbReference>
<evidence type="ECO:0000259" key="1">
    <source>
        <dbReference type="Pfam" id="PF02627"/>
    </source>
</evidence>
<dbReference type="SUPFAM" id="SSF69118">
    <property type="entry name" value="AhpD-like"/>
    <property type="match status" value="1"/>
</dbReference>
<dbReference type="InterPro" id="IPR029032">
    <property type="entry name" value="AhpD-like"/>
</dbReference>
<accession>A0ABV8V1F9</accession>
<dbReference type="PANTHER" id="PTHR35446:SF3">
    <property type="entry name" value="CMD DOMAIN-CONTAINING PROTEIN"/>
    <property type="match status" value="1"/>
</dbReference>
<dbReference type="PANTHER" id="PTHR35446">
    <property type="entry name" value="SI:CH211-175M2.5"/>
    <property type="match status" value="1"/>
</dbReference>